<dbReference type="Gene3D" id="3.40.50.720">
    <property type="entry name" value="NAD(P)-binding Rossmann-like Domain"/>
    <property type="match status" value="2"/>
</dbReference>
<dbReference type="SUPFAM" id="SSF51735">
    <property type="entry name" value="NAD(P)-binding Rossmann-fold domains"/>
    <property type="match status" value="2"/>
</dbReference>
<evidence type="ECO:0000313" key="5">
    <source>
        <dbReference type="Proteomes" id="UP000241890"/>
    </source>
</evidence>
<dbReference type="InParanoid" id="A0A2R5GAT4"/>
<keyword evidence="2" id="KW-0521">NADP</keyword>
<evidence type="ECO:0000256" key="3">
    <source>
        <dbReference type="ARBA" id="ARBA00023002"/>
    </source>
</evidence>
<evidence type="ECO:0000256" key="2">
    <source>
        <dbReference type="ARBA" id="ARBA00022857"/>
    </source>
</evidence>
<dbReference type="InterPro" id="IPR002347">
    <property type="entry name" value="SDR_fam"/>
</dbReference>
<sequence>MAATRVFVVTGANQGIGFETVRRLARRDGLHTIMTARNAARGQEALEKLHEEFPQASIELMELDLDDDASQDAFVKTLEEKHRKLSCLVNNAGIAFNSRSKETFEEQTEPTLRTNLFQTIKLTERLLPILQKEEDNPRVVVVASQVSKMAFDKMSSEMQERITAPDLTTADVLAFAEDYKAAVRDHQVAERGFATNNYGISKLCAVQFTRTFAREHPEIVMNSCCPGWCATRLGSSAAPRSAEAGAEVGIGFETVRKLARKEGLHTIMTARNEGRGKEALEKLQEEFPKASLELMELDLDDDASQEAFIKALKDKHGKVSCLVNNAGIAFNSKSKETFEEQTEPTFKTNLFQTFKFTERVLPFLQKEEHPRIVTVASEASKSAFKQLSTEQQKRITSSELKPIDVFNFAEDFMQSVRDGKVEERGFATNNYGMSKLCVVQYTRAFAREHPEILVNCCCPGWCSTRMGSGAGDAPRTPEQGAEVLEFLATADLEGKSGEFWSDNKVVPPFEPSSE</sequence>
<dbReference type="OrthoDB" id="62125at2759"/>
<name>A0A2R5GAT4_9STRA</name>
<accession>A0A2R5GAT4</accession>
<reference evidence="4 5" key="1">
    <citation type="submission" date="2017-12" db="EMBL/GenBank/DDBJ databases">
        <title>Sequencing, de novo assembly and annotation of complete genome of a new Thraustochytrid species, strain FCC1311.</title>
        <authorList>
            <person name="Sedici K."/>
            <person name="Godart F."/>
            <person name="Aiese Cigliano R."/>
            <person name="Sanseverino W."/>
            <person name="Barakat M."/>
            <person name="Ortet P."/>
            <person name="Marechal E."/>
            <person name="Cagnac O."/>
            <person name="Amato A."/>
        </authorList>
    </citation>
    <scope>NUCLEOTIDE SEQUENCE [LARGE SCALE GENOMIC DNA]</scope>
</reference>
<proteinExistence type="inferred from homology"/>
<dbReference type="PANTHER" id="PTHR43963:SF6">
    <property type="entry name" value="CHAIN DEHYDROGENASE FAMILY PROTEIN, PUTATIVE (AFU_ORTHOLOGUE AFUA_3G15350)-RELATED"/>
    <property type="match status" value="1"/>
</dbReference>
<keyword evidence="5" id="KW-1185">Reference proteome</keyword>
<gene>
    <name evidence="4" type="ORF">FCC1311_036502</name>
</gene>
<evidence type="ECO:0000256" key="1">
    <source>
        <dbReference type="ARBA" id="ARBA00006484"/>
    </source>
</evidence>
<keyword evidence="3" id="KW-0560">Oxidoreductase</keyword>
<comment type="caution">
    <text evidence="4">The sequence shown here is derived from an EMBL/GenBank/DDBJ whole genome shotgun (WGS) entry which is preliminary data.</text>
</comment>
<dbReference type="EMBL" id="BEYU01000030">
    <property type="protein sequence ID" value="GBG27429.1"/>
    <property type="molecule type" value="Genomic_DNA"/>
</dbReference>
<dbReference type="InterPro" id="IPR036291">
    <property type="entry name" value="NAD(P)-bd_dom_sf"/>
</dbReference>
<organism evidence="4 5">
    <name type="scientific">Hondaea fermentalgiana</name>
    <dbReference type="NCBI Taxonomy" id="2315210"/>
    <lineage>
        <taxon>Eukaryota</taxon>
        <taxon>Sar</taxon>
        <taxon>Stramenopiles</taxon>
        <taxon>Bigyra</taxon>
        <taxon>Labyrinthulomycetes</taxon>
        <taxon>Thraustochytrida</taxon>
        <taxon>Thraustochytriidae</taxon>
        <taxon>Hondaea</taxon>
    </lineage>
</organism>
<protein>
    <submittedName>
        <fullName evidence="4">Carbonyl reductase NADPH 3</fullName>
    </submittedName>
</protein>
<dbReference type="PRINTS" id="PR00081">
    <property type="entry name" value="GDHRDH"/>
</dbReference>
<comment type="similarity">
    <text evidence="1">Belongs to the short-chain dehydrogenases/reductases (SDR) family.</text>
</comment>
<dbReference type="Pfam" id="PF00106">
    <property type="entry name" value="adh_short"/>
    <property type="match status" value="2"/>
</dbReference>
<dbReference type="PANTHER" id="PTHR43963">
    <property type="entry name" value="CARBONYL REDUCTASE 1-RELATED"/>
    <property type="match status" value="1"/>
</dbReference>
<evidence type="ECO:0000313" key="4">
    <source>
        <dbReference type="EMBL" id="GBG27429.1"/>
    </source>
</evidence>
<dbReference type="GO" id="GO:0016491">
    <property type="term" value="F:oxidoreductase activity"/>
    <property type="evidence" value="ECO:0007669"/>
    <property type="project" value="UniProtKB-KW"/>
</dbReference>
<dbReference type="AlphaFoldDB" id="A0A2R5GAT4"/>
<dbReference type="Proteomes" id="UP000241890">
    <property type="component" value="Unassembled WGS sequence"/>
</dbReference>